<keyword evidence="1" id="KW-1133">Transmembrane helix</keyword>
<gene>
    <name evidence="3" type="ORF">MOMA_01845</name>
</gene>
<dbReference type="EMBL" id="ANIN01000001">
    <property type="protein sequence ID" value="ELA09110.1"/>
    <property type="molecule type" value="Genomic_DNA"/>
</dbReference>
<dbReference type="GO" id="GO:0016491">
    <property type="term" value="F:oxidoreductase activity"/>
    <property type="evidence" value="ECO:0007669"/>
    <property type="project" value="InterPro"/>
</dbReference>
<keyword evidence="1" id="KW-0812">Transmembrane</keyword>
<dbReference type="SUPFAM" id="SSF52833">
    <property type="entry name" value="Thioredoxin-like"/>
    <property type="match status" value="1"/>
</dbReference>
<dbReference type="RefSeq" id="WP_009766930.1">
    <property type="nucleotide sequence ID" value="NZ_ANIN01000001.1"/>
</dbReference>
<organism evidence="3 4">
    <name type="scientific">Moraxella macacae 0408225</name>
    <dbReference type="NCBI Taxonomy" id="1230338"/>
    <lineage>
        <taxon>Bacteria</taxon>
        <taxon>Pseudomonadati</taxon>
        <taxon>Pseudomonadota</taxon>
        <taxon>Gammaproteobacteria</taxon>
        <taxon>Moraxellales</taxon>
        <taxon>Moraxellaceae</taxon>
        <taxon>Moraxella</taxon>
    </lineage>
</organism>
<dbReference type="PATRIC" id="fig|1230338.3.peg.407"/>
<dbReference type="InterPro" id="IPR000866">
    <property type="entry name" value="AhpC/TSA"/>
</dbReference>
<feature type="transmembrane region" description="Helical" evidence="1">
    <location>
        <begin position="20"/>
        <end position="41"/>
    </location>
</feature>
<dbReference type="PANTHER" id="PTHR42852:SF17">
    <property type="entry name" value="THIOREDOXIN-LIKE PROTEIN HI_1115"/>
    <property type="match status" value="1"/>
</dbReference>
<dbReference type="PANTHER" id="PTHR42852">
    <property type="entry name" value="THIOL:DISULFIDE INTERCHANGE PROTEIN DSBE"/>
    <property type="match status" value="1"/>
</dbReference>
<dbReference type="PROSITE" id="PS51352">
    <property type="entry name" value="THIOREDOXIN_2"/>
    <property type="match status" value="1"/>
</dbReference>
<dbReference type="CDD" id="cd03011">
    <property type="entry name" value="TlpA_like_ScsD_MtbDsbE"/>
    <property type="match status" value="1"/>
</dbReference>
<comment type="caution">
    <text evidence="3">The sequence shown here is derived from an EMBL/GenBank/DDBJ whole genome shotgun (WGS) entry which is preliminary data.</text>
</comment>
<evidence type="ECO:0000313" key="3">
    <source>
        <dbReference type="EMBL" id="ELA09110.1"/>
    </source>
</evidence>
<name>L2F8A1_9GAMM</name>
<dbReference type="OrthoDB" id="9796554at2"/>
<proteinExistence type="predicted"/>
<evidence type="ECO:0000313" key="4">
    <source>
        <dbReference type="Proteomes" id="UP000023795"/>
    </source>
</evidence>
<evidence type="ECO:0000256" key="1">
    <source>
        <dbReference type="SAM" id="Phobius"/>
    </source>
</evidence>
<accession>L2F8A1</accession>
<dbReference type="Proteomes" id="UP000023795">
    <property type="component" value="Unassembled WGS sequence"/>
</dbReference>
<dbReference type="InterPro" id="IPR050553">
    <property type="entry name" value="Thioredoxin_ResA/DsbE_sf"/>
</dbReference>
<keyword evidence="4" id="KW-1185">Reference proteome</keyword>
<feature type="domain" description="Thioredoxin" evidence="2">
    <location>
        <begin position="46"/>
        <end position="182"/>
    </location>
</feature>
<dbReference type="AlphaFoldDB" id="L2F8A1"/>
<sequence length="182" mass="20755">MSTSSPDTKFSKNKPNYSKFTQFAKSFISYLVIFVVIYSLVNWWRQPVMPSAPTLQFHSVQGHSIDVNRLSTQKPVLIYFWGTWCSVCRRTSPSVQKIANNHNYPVIGVAVSSGENQDILQYMHKKDLDFITVNDDSGNIFRQWQGQVTPSYVILKNGKAVQSFTGIQPGWLLNLRLKIASF</sequence>
<evidence type="ECO:0000259" key="2">
    <source>
        <dbReference type="PROSITE" id="PS51352"/>
    </source>
</evidence>
<dbReference type="InterPro" id="IPR013766">
    <property type="entry name" value="Thioredoxin_domain"/>
</dbReference>
<dbReference type="STRING" id="1230338.MOMA_01845"/>
<reference evidence="3 4" key="1">
    <citation type="journal article" date="2013" name="Genome Announc.">
        <title>Genome Sequence of Moraxella macacae 0408225, a Novel Bacterial Species Isolated from a Cynomolgus Macaque with Epistaxis.</title>
        <authorList>
            <person name="Ladner J.T."/>
            <person name="Whitehouse C.A."/>
            <person name="Koroleva G.I."/>
            <person name="Palacios G.F."/>
        </authorList>
    </citation>
    <scope>NUCLEOTIDE SEQUENCE [LARGE SCALE GENOMIC DNA]</scope>
    <source>
        <strain evidence="3 4">0408225</strain>
    </source>
</reference>
<dbReference type="InterPro" id="IPR036249">
    <property type="entry name" value="Thioredoxin-like_sf"/>
</dbReference>
<keyword evidence="1" id="KW-0472">Membrane</keyword>
<dbReference type="Gene3D" id="3.40.30.10">
    <property type="entry name" value="Glutaredoxin"/>
    <property type="match status" value="1"/>
</dbReference>
<protein>
    <submittedName>
        <fullName evidence="3">Putative thioredoxin protein</fullName>
    </submittedName>
</protein>
<dbReference type="Pfam" id="PF00578">
    <property type="entry name" value="AhpC-TSA"/>
    <property type="match status" value="1"/>
</dbReference>
<dbReference type="GO" id="GO:0016209">
    <property type="term" value="F:antioxidant activity"/>
    <property type="evidence" value="ECO:0007669"/>
    <property type="project" value="InterPro"/>
</dbReference>
<dbReference type="eggNOG" id="COG0526">
    <property type="taxonomic scope" value="Bacteria"/>
</dbReference>